<keyword evidence="3" id="KW-1185">Reference proteome</keyword>
<dbReference type="InterPro" id="IPR005079">
    <property type="entry name" value="Peptidase_C45_hydrolase"/>
</dbReference>
<gene>
    <name evidence="2" type="ORF">Q8A70_03075</name>
</gene>
<dbReference type="RefSeq" id="WP_379954018.1">
    <property type="nucleotide sequence ID" value="NZ_JAUYVI010000001.1"/>
</dbReference>
<accession>A0ABU0YHE3</accession>
<name>A0ABU0YHE3_9PROT</name>
<dbReference type="Gene3D" id="3.60.60.10">
    <property type="entry name" value="Penicillin V Acylase, Chain A"/>
    <property type="match status" value="1"/>
</dbReference>
<comment type="caution">
    <text evidence="2">The sequence shown here is derived from an EMBL/GenBank/DDBJ whole genome shotgun (WGS) entry which is preliminary data.</text>
</comment>
<evidence type="ECO:0000313" key="2">
    <source>
        <dbReference type="EMBL" id="MDQ7246627.1"/>
    </source>
</evidence>
<reference evidence="3" key="1">
    <citation type="submission" date="2023-08" db="EMBL/GenBank/DDBJ databases">
        <title>Rhodospirillaceae gen. nov., a novel taxon isolated from the Yangtze River Yuezi River estuary sludge.</title>
        <authorList>
            <person name="Ruan L."/>
        </authorList>
    </citation>
    <scope>NUCLEOTIDE SEQUENCE [LARGE SCALE GENOMIC DNA]</scope>
    <source>
        <strain evidence="3">R-7</strain>
    </source>
</reference>
<evidence type="ECO:0000259" key="1">
    <source>
        <dbReference type="Pfam" id="PF03417"/>
    </source>
</evidence>
<dbReference type="PANTHER" id="PTHR28583">
    <property type="entry name" value="ACID AMIDASE"/>
    <property type="match status" value="1"/>
</dbReference>
<sequence>MTLPVIPLVDLGTAGLDRLALDMPGKVRLLSTAGRSLLSGPVLAFMDRRSKTWLARNETPYRAEIDAVAAIPGVAGAHGLNLSTEWACTSATADGRLVRMLDWPIRGLGGAIVVARHQSAVGPWYNVTWPGFVGVLTGMAPGRFAIAYNQAPIRWTTGLWPIDWVLDRIRLGPRQAIPATHLIRRVFETCRTYGEAFRLLKETPIAYTGLITIAGAGGEAAVIERAEDRAFVHEGPGVAPNHWLNPDWRGHPRRIDSAGRLAQCRLLLPGLRHLEHDFAWLQYPMLNKYGRLAVIADLKTGDLAVMGLEQDGDHAVPGTECFRINVLAG</sequence>
<proteinExistence type="predicted"/>
<organism evidence="2 3">
    <name type="scientific">Dongia sedimenti</name>
    <dbReference type="NCBI Taxonomy" id="3064282"/>
    <lineage>
        <taxon>Bacteria</taxon>
        <taxon>Pseudomonadati</taxon>
        <taxon>Pseudomonadota</taxon>
        <taxon>Alphaproteobacteria</taxon>
        <taxon>Rhodospirillales</taxon>
        <taxon>Dongiaceae</taxon>
        <taxon>Dongia</taxon>
    </lineage>
</organism>
<feature type="domain" description="Peptidase C45 hydrolase" evidence="1">
    <location>
        <begin position="176"/>
        <end position="230"/>
    </location>
</feature>
<dbReference type="PANTHER" id="PTHR28583:SF1">
    <property type="entry name" value="ACID CERAMIDASE"/>
    <property type="match status" value="1"/>
</dbReference>
<dbReference type="EMBL" id="JAUYVI010000001">
    <property type="protein sequence ID" value="MDQ7246627.1"/>
    <property type="molecule type" value="Genomic_DNA"/>
</dbReference>
<dbReference type="Proteomes" id="UP001230156">
    <property type="component" value="Unassembled WGS sequence"/>
</dbReference>
<evidence type="ECO:0000313" key="3">
    <source>
        <dbReference type="Proteomes" id="UP001230156"/>
    </source>
</evidence>
<protein>
    <recommendedName>
        <fullName evidence="1">Peptidase C45 hydrolase domain-containing protein</fullName>
    </recommendedName>
</protein>
<dbReference type="Pfam" id="PF03417">
    <property type="entry name" value="AAT"/>
    <property type="match status" value="1"/>
</dbReference>